<dbReference type="PANTHER" id="PTHR43434">
    <property type="entry name" value="PHOSPHOGLYCOLATE PHOSPHATASE"/>
    <property type="match status" value="1"/>
</dbReference>
<dbReference type="RefSeq" id="WP_058264666.1">
    <property type="nucleotide sequence ID" value="NZ_FMYN01000001.1"/>
</dbReference>
<dbReference type="GO" id="GO:0008967">
    <property type="term" value="F:phosphoglycolate phosphatase activity"/>
    <property type="evidence" value="ECO:0007669"/>
    <property type="project" value="TreeGrafter"/>
</dbReference>
<accession>A0A0V8GJ30</accession>
<dbReference type="EC" id="3.6.1.1" evidence="1"/>
<evidence type="ECO:0000313" key="2">
    <source>
        <dbReference type="Proteomes" id="UP000053797"/>
    </source>
</evidence>
<dbReference type="OrthoDB" id="9807630at2"/>
<name>A0A0V8GJ30_9BACL</name>
<keyword evidence="1" id="KW-0378">Hydrolase</keyword>
<sequence>MIRTLLFDLDGTLIDTNPLILKSFEHTLSYYYPDRTFTEAELLPFIGPTLEKSFSAMNAEQWKEMVAFYRSYNIAMHDALVLEYPGVLDGLRRLHEAGYKMAVVTSKSRRVALRGIELFGLTSLFDAVIAADDVTEEKPAVEPFEKAMQLLGSTADETIMVGDNDTDILGGKNAGLKTVAVGWAIKGRAYLEALEPDVIIDSMDHLAAWLEEQNGTAN</sequence>
<dbReference type="SFLD" id="SFLDS00003">
    <property type="entry name" value="Haloacid_Dehalogenase"/>
    <property type="match status" value="1"/>
</dbReference>
<dbReference type="InterPro" id="IPR006549">
    <property type="entry name" value="HAD-SF_hydro_IIIA"/>
</dbReference>
<dbReference type="NCBIfam" id="NF009804">
    <property type="entry name" value="PRK13288.1"/>
    <property type="match status" value="1"/>
</dbReference>
<dbReference type="AlphaFoldDB" id="A0A0V8GJ30"/>
<dbReference type="Proteomes" id="UP000053797">
    <property type="component" value="Unassembled WGS sequence"/>
</dbReference>
<dbReference type="PANTHER" id="PTHR43434:SF26">
    <property type="entry name" value="PYROPHOSPHATASE PPAX"/>
    <property type="match status" value="1"/>
</dbReference>
<dbReference type="SFLD" id="SFLDG01135">
    <property type="entry name" value="C1.5.6:_HAD__Beta-PGM__Phospha"/>
    <property type="match status" value="1"/>
</dbReference>
<dbReference type="GO" id="GO:0005829">
    <property type="term" value="C:cytosol"/>
    <property type="evidence" value="ECO:0007669"/>
    <property type="project" value="TreeGrafter"/>
</dbReference>
<dbReference type="EMBL" id="LNQL01000001">
    <property type="protein sequence ID" value="KSU50145.1"/>
    <property type="molecule type" value="Genomic_DNA"/>
</dbReference>
<dbReference type="GO" id="GO:0006281">
    <property type="term" value="P:DNA repair"/>
    <property type="evidence" value="ECO:0007669"/>
    <property type="project" value="TreeGrafter"/>
</dbReference>
<dbReference type="Pfam" id="PF13419">
    <property type="entry name" value="HAD_2"/>
    <property type="match status" value="1"/>
</dbReference>
<dbReference type="NCBIfam" id="TIGR01509">
    <property type="entry name" value="HAD-SF-IA-v3"/>
    <property type="match status" value="1"/>
</dbReference>
<dbReference type="Gene3D" id="1.10.150.240">
    <property type="entry name" value="Putative phosphatase, domain 2"/>
    <property type="match status" value="1"/>
</dbReference>
<dbReference type="Gene3D" id="3.40.50.1000">
    <property type="entry name" value="HAD superfamily/HAD-like"/>
    <property type="match status" value="1"/>
</dbReference>
<dbReference type="InterPro" id="IPR041492">
    <property type="entry name" value="HAD_2"/>
</dbReference>
<organism evidence="1 2">
    <name type="scientific">Exiguobacterium indicum</name>
    <dbReference type="NCBI Taxonomy" id="296995"/>
    <lineage>
        <taxon>Bacteria</taxon>
        <taxon>Bacillati</taxon>
        <taxon>Bacillota</taxon>
        <taxon>Bacilli</taxon>
        <taxon>Bacillales</taxon>
        <taxon>Bacillales Family XII. Incertae Sedis</taxon>
        <taxon>Exiguobacterium</taxon>
    </lineage>
</organism>
<dbReference type="InterPro" id="IPR050155">
    <property type="entry name" value="HAD-like_hydrolase_sf"/>
</dbReference>
<gene>
    <name evidence="1" type="ORF">AS033_01865</name>
</gene>
<dbReference type="InterPro" id="IPR006439">
    <property type="entry name" value="HAD-SF_hydro_IA"/>
</dbReference>
<dbReference type="InterPro" id="IPR023198">
    <property type="entry name" value="PGP-like_dom2"/>
</dbReference>
<proteinExistence type="predicted"/>
<dbReference type="FunFam" id="3.40.50.1000:FF:000022">
    <property type="entry name" value="Phosphoglycolate phosphatase"/>
    <property type="match status" value="1"/>
</dbReference>
<dbReference type="PRINTS" id="PR00413">
    <property type="entry name" value="HADHALOGNASE"/>
</dbReference>
<dbReference type="SUPFAM" id="SSF56784">
    <property type="entry name" value="HAD-like"/>
    <property type="match status" value="1"/>
</dbReference>
<protein>
    <submittedName>
        <fullName evidence="1">Pyrophosphatase</fullName>
        <ecNumber evidence="1">3.6.1.1</ecNumber>
    </submittedName>
</protein>
<dbReference type="SFLD" id="SFLDG01129">
    <property type="entry name" value="C1.5:_HAD__Beta-PGM__Phosphata"/>
    <property type="match status" value="1"/>
</dbReference>
<dbReference type="GO" id="GO:0004427">
    <property type="term" value="F:inorganic diphosphate phosphatase activity"/>
    <property type="evidence" value="ECO:0007669"/>
    <property type="project" value="UniProtKB-EC"/>
</dbReference>
<evidence type="ECO:0000313" key="1">
    <source>
        <dbReference type="EMBL" id="KSU50145.1"/>
    </source>
</evidence>
<dbReference type="CDD" id="cd02616">
    <property type="entry name" value="HAD_PPase"/>
    <property type="match status" value="1"/>
</dbReference>
<dbReference type="InterPro" id="IPR023214">
    <property type="entry name" value="HAD_sf"/>
</dbReference>
<dbReference type="NCBIfam" id="TIGR01662">
    <property type="entry name" value="HAD-SF-IIIA"/>
    <property type="match status" value="1"/>
</dbReference>
<comment type="caution">
    <text evidence="1">The sequence shown here is derived from an EMBL/GenBank/DDBJ whole genome shotgun (WGS) entry which is preliminary data.</text>
</comment>
<dbReference type="InterPro" id="IPR036412">
    <property type="entry name" value="HAD-like_sf"/>
</dbReference>
<reference evidence="1 2" key="1">
    <citation type="journal article" date="2015" name="Int. J. Syst. Evol. Microbiol.">
        <title>Exiguobacterium enclense sp. nov., isolated from sediment.</title>
        <authorList>
            <person name="Dastager S.G."/>
            <person name="Mawlankar R."/>
            <person name="Sonalkar V.V."/>
            <person name="Thorat M.N."/>
            <person name="Mual P."/>
            <person name="Verma A."/>
            <person name="Krishnamurthi S."/>
            <person name="Tang S.K."/>
            <person name="Li W.J."/>
        </authorList>
    </citation>
    <scope>NUCLEOTIDE SEQUENCE [LARGE SCALE GENOMIC DNA]</scope>
    <source>
        <strain evidence="1 2">NIO-1109</strain>
    </source>
</reference>
<dbReference type="NCBIfam" id="TIGR01549">
    <property type="entry name" value="HAD-SF-IA-v1"/>
    <property type="match status" value="1"/>
</dbReference>